<name>F3YX80_DESAF</name>
<dbReference type="STRING" id="690850.Desaf_2252"/>
<accession>F3YX80</accession>
<dbReference type="Pfam" id="PF13665">
    <property type="entry name" value="Tox-PAAR-like"/>
    <property type="match status" value="1"/>
</dbReference>
<sequence>MFMLNMGAGMNLGFPDVCLTPVGPVPTPVPYPDLQYSITSAPAAYNVLVDCMPALNQLSQGVVSVGDTAGVLLGVVSHLIDGETTYMVGCATILVDGVPAQRLTSVTGQNCLGMLPNSPGFCCVPSQVTVLSLG</sequence>
<dbReference type="AlphaFoldDB" id="F3YX80"/>
<dbReference type="eggNOG" id="COG0793">
    <property type="taxonomic scope" value="Bacteria"/>
</dbReference>
<protein>
    <submittedName>
        <fullName evidence="1">Uncharacterized protein</fullName>
    </submittedName>
</protein>
<keyword evidence="2" id="KW-1185">Reference proteome</keyword>
<organism evidence="1 2">
    <name type="scientific">Desulfocurvibacter africanus subsp. africanus str. Walvis Bay</name>
    <dbReference type="NCBI Taxonomy" id="690850"/>
    <lineage>
        <taxon>Bacteria</taxon>
        <taxon>Pseudomonadati</taxon>
        <taxon>Thermodesulfobacteriota</taxon>
        <taxon>Desulfovibrionia</taxon>
        <taxon>Desulfovibrionales</taxon>
        <taxon>Desulfovibrionaceae</taxon>
        <taxon>Desulfocurvibacter</taxon>
    </lineage>
</organism>
<evidence type="ECO:0000313" key="1">
    <source>
        <dbReference type="EMBL" id="EGJ50578.1"/>
    </source>
</evidence>
<dbReference type="EMBL" id="CP003221">
    <property type="protein sequence ID" value="EGJ50578.1"/>
    <property type="molecule type" value="Genomic_DNA"/>
</dbReference>
<gene>
    <name evidence="1" type="ORF">Desaf_2252</name>
</gene>
<dbReference type="HOGENOM" id="CLU_130931_2_1_7"/>
<dbReference type="RefSeq" id="WP_014260293.1">
    <property type="nucleotide sequence ID" value="NC_016629.1"/>
</dbReference>
<dbReference type="KEGG" id="daf:Desaf_2252"/>
<proteinExistence type="predicted"/>
<dbReference type="Proteomes" id="UP000007844">
    <property type="component" value="Chromosome"/>
</dbReference>
<reference evidence="1 2" key="1">
    <citation type="journal article" date="2011" name="J. Bacteriol.">
        <title>Genome sequence of the mercury-methylating and pleomorphic Desulfovibrio africanus Strain Walvis Bay.</title>
        <authorList>
            <person name="Brown S.D."/>
            <person name="Wall J.D."/>
            <person name="Kucken A.M."/>
            <person name="Gilmour C.C."/>
            <person name="Podar M."/>
            <person name="Brandt C.C."/>
            <person name="Teshima H."/>
            <person name="Detter J.C."/>
            <person name="Han C.S."/>
            <person name="Land M.L."/>
            <person name="Lucas S."/>
            <person name="Han J."/>
            <person name="Pennacchio L."/>
            <person name="Nolan M."/>
            <person name="Pitluck S."/>
            <person name="Woyke T."/>
            <person name="Goodwin L."/>
            <person name="Palumbo A.V."/>
            <person name="Elias D.A."/>
        </authorList>
    </citation>
    <scope>NUCLEOTIDE SEQUENCE [LARGE SCALE GENOMIC DNA]</scope>
    <source>
        <strain evidence="1 2">Walvis Bay</strain>
    </source>
</reference>
<evidence type="ECO:0000313" key="2">
    <source>
        <dbReference type="Proteomes" id="UP000007844"/>
    </source>
</evidence>